<dbReference type="GO" id="GO:0031267">
    <property type="term" value="F:small GTPase binding"/>
    <property type="evidence" value="ECO:0007669"/>
    <property type="project" value="InterPro"/>
</dbReference>
<dbReference type="InterPro" id="IPR016024">
    <property type="entry name" value="ARM-type_fold"/>
</dbReference>
<dbReference type="InterPro" id="IPR010473">
    <property type="entry name" value="GTPase-bd"/>
</dbReference>
<gene>
    <name evidence="3" type="ORF">BTJ68_02984</name>
</gene>
<feature type="compositionally biased region" description="Basic and acidic residues" evidence="1">
    <location>
        <begin position="141"/>
        <end position="157"/>
    </location>
</feature>
<comment type="caution">
    <text evidence="3">The sequence shown here is derived from an EMBL/GenBank/DDBJ whole genome shotgun (WGS) entry which is preliminary data.</text>
</comment>
<dbReference type="AlphaFoldDB" id="A0A1Z5TMB4"/>
<dbReference type="InterPro" id="IPR011989">
    <property type="entry name" value="ARM-like"/>
</dbReference>
<feature type="region of interest" description="Disordered" evidence="1">
    <location>
        <begin position="1"/>
        <end position="304"/>
    </location>
</feature>
<feature type="compositionally biased region" description="Basic and acidic residues" evidence="1">
    <location>
        <begin position="848"/>
        <end position="860"/>
    </location>
</feature>
<name>A0A1Z5TMB4_HORWE</name>
<sequence>MIMDSAIKSPDGERPAHRRNLSSKSNILRSFVSPKSRPASPERNKNPAMRTKSVPLLPPDHPHAGKGKVLGERQGNVQSPPSSPSKVRPKSMAAPKDHAVHIPTKTKDGPSSPKKSKSSTSLSTMFAKMNRSSRDLSAQIQRDKENTTPPTREKKSMDTPIWARYSSNLQDDDRPKARDSKVIEDEITRYTPQEYSPSKQRNFNGTLSQSNAQPTLNSRPQSSYGGAAESLVGAVTRRVSGNRSSTEARRSEDSGSRQNKEGTRRVSGERPVLSRWKSNSNGERHASGSSCEQDPAKEKINVAKRGGRVMAAVAALQGKSKTEHLKQEPELDQKTVDEAFETVLDSRNIPEPMRQKMRSLTLRVKADFIKQDQGLKTAGSSPTGSFSNNNPAAAAPEDAAARPALERKSTEDDGRTTKRSRTRSRNFTFGRSDKRNDASPSKKNRSRSRGRPNSTLFSGDEADAVTPTATTTTTSKPFASLGRKSGKPAAPADYISYLEKHRDLAKLDDERLHKLRLLLRNETVAWVDNFVSLGGMGQIVDLLQRIMAVEWREDHEDKLLHEALLCLKGLCTTERAMTELEKVADELFPALIQMLFDEEKKGPAEYTTRSIIVTVLFNFLADGTGSTSQAIEHRAQRVLSYLREQKNDEQQPVGFVLDMHMPRPYKSWSREVTNVTKEVFWIFLHHLNVVPLPRPGSGQGAAAANIEGANYEERQKVLAATYFQRHFPGSRPPVPAAPYIGGVEWDATTYITAHLDLLNGLIASLPTASARNVLRDELQASGFERVMGATLRTCKEKFYSGVHDGLRAWVAAAAEDGWDTKYVREGPTQEEQADKAKKFLSSPKKSPKKGDEAPKLDNMKVESLPKLSLNLGMGAEVKLRAAAPDNDDDGWLG</sequence>
<keyword evidence="4" id="KW-1185">Reference proteome</keyword>
<dbReference type="SUPFAM" id="SSF48371">
    <property type="entry name" value="ARM repeat"/>
    <property type="match status" value="1"/>
</dbReference>
<feature type="compositionally biased region" description="Basic and acidic residues" evidence="1">
    <location>
        <begin position="95"/>
        <end position="108"/>
    </location>
</feature>
<proteinExistence type="predicted"/>
<feature type="compositionally biased region" description="Polar residues" evidence="1">
    <location>
        <begin position="190"/>
        <end position="224"/>
    </location>
</feature>
<dbReference type="Proteomes" id="UP000194280">
    <property type="component" value="Unassembled WGS sequence"/>
</dbReference>
<reference evidence="3 4" key="1">
    <citation type="submission" date="2017-01" db="EMBL/GenBank/DDBJ databases">
        <title>The recent genome duplication of the halophilic yeast Hortaea werneckii: insights from long-read sequencing.</title>
        <authorList>
            <person name="Sinha S."/>
            <person name="Flibotte S."/>
            <person name="Neira M."/>
            <person name="Lenassi M."/>
            <person name="Gostincar C."/>
            <person name="Stajich J.E."/>
            <person name="Nislow C.E."/>
        </authorList>
    </citation>
    <scope>NUCLEOTIDE SEQUENCE [LARGE SCALE GENOMIC DNA]</scope>
    <source>
        <strain evidence="3 4">EXF-2000</strain>
    </source>
</reference>
<evidence type="ECO:0000313" key="4">
    <source>
        <dbReference type="Proteomes" id="UP000194280"/>
    </source>
</evidence>
<evidence type="ECO:0000256" key="1">
    <source>
        <dbReference type="SAM" id="MobiDB-lite"/>
    </source>
</evidence>
<feature type="compositionally biased region" description="Basic and acidic residues" evidence="1">
    <location>
        <begin position="404"/>
        <end position="416"/>
    </location>
</feature>
<feature type="compositionally biased region" description="Polar residues" evidence="1">
    <location>
        <begin position="378"/>
        <end position="387"/>
    </location>
</feature>
<evidence type="ECO:0000313" key="3">
    <source>
        <dbReference type="EMBL" id="OTA37160.1"/>
    </source>
</evidence>
<feature type="region of interest" description="Disordered" evidence="1">
    <location>
        <begin position="374"/>
        <end position="485"/>
    </location>
</feature>
<evidence type="ECO:0000259" key="2">
    <source>
        <dbReference type="SMART" id="SM01140"/>
    </source>
</evidence>
<feature type="region of interest" description="Disordered" evidence="1">
    <location>
        <begin position="826"/>
        <end position="861"/>
    </location>
</feature>
<feature type="compositionally biased region" description="Low complexity" evidence="1">
    <location>
        <begin position="388"/>
        <end position="403"/>
    </location>
</feature>
<accession>A0A1Z5TMB4</accession>
<dbReference type="SMART" id="SM01140">
    <property type="entry name" value="Drf_GBD"/>
    <property type="match status" value="1"/>
</dbReference>
<protein>
    <recommendedName>
        <fullName evidence="2">Formin GTPase-binding domain-containing protein</fullName>
    </recommendedName>
</protein>
<feature type="compositionally biased region" description="Low complexity" evidence="1">
    <location>
        <begin position="109"/>
        <end position="124"/>
    </location>
</feature>
<feature type="compositionally biased region" description="Basic and acidic residues" evidence="1">
    <location>
        <begin position="246"/>
        <end position="268"/>
    </location>
</feature>
<dbReference type="GO" id="GO:0030036">
    <property type="term" value="P:actin cytoskeleton organization"/>
    <property type="evidence" value="ECO:0007669"/>
    <property type="project" value="InterPro"/>
</dbReference>
<dbReference type="Gene3D" id="1.25.10.10">
    <property type="entry name" value="Leucine-rich Repeat Variant"/>
    <property type="match status" value="1"/>
</dbReference>
<feature type="domain" description="Formin GTPase-binding" evidence="2">
    <location>
        <begin position="328"/>
        <end position="622"/>
    </location>
</feature>
<dbReference type="OrthoDB" id="2155261at2759"/>
<dbReference type="Pfam" id="PF06371">
    <property type="entry name" value="Drf_GBD"/>
    <property type="match status" value="1"/>
</dbReference>
<dbReference type="GO" id="GO:0003779">
    <property type="term" value="F:actin binding"/>
    <property type="evidence" value="ECO:0007669"/>
    <property type="project" value="InterPro"/>
</dbReference>
<feature type="compositionally biased region" description="Polar residues" evidence="1">
    <location>
        <begin position="276"/>
        <end position="292"/>
    </location>
</feature>
<feature type="compositionally biased region" description="Basic and acidic residues" evidence="1">
    <location>
        <begin position="171"/>
        <end position="188"/>
    </location>
</feature>
<dbReference type="VEuPathDB" id="FungiDB:BTJ68_02984"/>
<dbReference type="InParanoid" id="A0A1Z5TMB4"/>
<organism evidence="3 4">
    <name type="scientific">Hortaea werneckii EXF-2000</name>
    <dbReference type="NCBI Taxonomy" id="1157616"/>
    <lineage>
        <taxon>Eukaryota</taxon>
        <taxon>Fungi</taxon>
        <taxon>Dikarya</taxon>
        <taxon>Ascomycota</taxon>
        <taxon>Pezizomycotina</taxon>
        <taxon>Dothideomycetes</taxon>
        <taxon>Dothideomycetidae</taxon>
        <taxon>Mycosphaerellales</taxon>
        <taxon>Teratosphaeriaceae</taxon>
        <taxon>Hortaea</taxon>
    </lineage>
</organism>
<dbReference type="EMBL" id="MUNK01000023">
    <property type="protein sequence ID" value="OTA37160.1"/>
    <property type="molecule type" value="Genomic_DNA"/>
</dbReference>